<proteinExistence type="predicted"/>
<dbReference type="EMBL" id="LXQA010251281">
    <property type="protein sequence ID" value="MCI38041.1"/>
    <property type="molecule type" value="Genomic_DNA"/>
</dbReference>
<sequence>MRGSSWWREIVRIRDGAGGLVGGWFGESILKKVGEESDTLFWTDP</sequence>
<evidence type="ECO:0000313" key="2">
    <source>
        <dbReference type="Proteomes" id="UP000265520"/>
    </source>
</evidence>
<dbReference type="Proteomes" id="UP000265520">
    <property type="component" value="Unassembled WGS sequence"/>
</dbReference>
<accession>A0A392RN36</accession>
<keyword evidence="2" id="KW-1185">Reference proteome</keyword>
<protein>
    <submittedName>
        <fullName evidence="1">C-terminal binding protein</fullName>
    </submittedName>
</protein>
<organism evidence="1 2">
    <name type="scientific">Trifolium medium</name>
    <dbReference type="NCBI Taxonomy" id="97028"/>
    <lineage>
        <taxon>Eukaryota</taxon>
        <taxon>Viridiplantae</taxon>
        <taxon>Streptophyta</taxon>
        <taxon>Embryophyta</taxon>
        <taxon>Tracheophyta</taxon>
        <taxon>Spermatophyta</taxon>
        <taxon>Magnoliopsida</taxon>
        <taxon>eudicotyledons</taxon>
        <taxon>Gunneridae</taxon>
        <taxon>Pentapetalae</taxon>
        <taxon>rosids</taxon>
        <taxon>fabids</taxon>
        <taxon>Fabales</taxon>
        <taxon>Fabaceae</taxon>
        <taxon>Papilionoideae</taxon>
        <taxon>50 kb inversion clade</taxon>
        <taxon>NPAAA clade</taxon>
        <taxon>Hologalegina</taxon>
        <taxon>IRL clade</taxon>
        <taxon>Trifolieae</taxon>
        <taxon>Trifolium</taxon>
    </lineage>
</organism>
<reference evidence="1 2" key="1">
    <citation type="journal article" date="2018" name="Front. Plant Sci.">
        <title>Red Clover (Trifolium pratense) and Zigzag Clover (T. medium) - A Picture of Genomic Similarities and Differences.</title>
        <authorList>
            <person name="Dluhosova J."/>
            <person name="Istvanek J."/>
            <person name="Nedelnik J."/>
            <person name="Repkova J."/>
        </authorList>
    </citation>
    <scope>NUCLEOTIDE SEQUENCE [LARGE SCALE GENOMIC DNA]</scope>
    <source>
        <strain evidence="2">cv. 10/8</strain>
        <tissue evidence="1">Leaf</tissue>
    </source>
</reference>
<comment type="caution">
    <text evidence="1">The sequence shown here is derived from an EMBL/GenBank/DDBJ whole genome shotgun (WGS) entry which is preliminary data.</text>
</comment>
<dbReference type="AlphaFoldDB" id="A0A392RN36"/>
<evidence type="ECO:0000313" key="1">
    <source>
        <dbReference type="EMBL" id="MCI38041.1"/>
    </source>
</evidence>
<feature type="non-terminal residue" evidence="1">
    <location>
        <position position="45"/>
    </location>
</feature>
<name>A0A392RN36_9FABA</name>